<feature type="domain" description="Vitamin K epoxide reductase" evidence="12">
    <location>
        <begin position="28"/>
        <end position="169"/>
    </location>
</feature>
<accession>A0A1H2NDN2</accession>
<comment type="subcellular location">
    <subcellularLocation>
        <location evidence="1">Membrane</location>
        <topology evidence="1">Multi-pass membrane protein</topology>
    </subcellularLocation>
</comment>
<dbReference type="GO" id="GO:0016491">
    <property type="term" value="F:oxidoreductase activity"/>
    <property type="evidence" value="ECO:0007669"/>
    <property type="project" value="UniProtKB-KW"/>
</dbReference>
<dbReference type="Pfam" id="PF07884">
    <property type="entry name" value="VKOR"/>
    <property type="match status" value="1"/>
</dbReference>
<dbReference type="Proteomes" id="UP000198825">
    <property type="component" value="Chromosome I"/>
</dbReference>
<dbReference type="InterPro" id="IPR038354">
    <property type="entry name" value="VKOR_sf"/>
</dbReference>
<evidence type="ECO:0000313" key="13">
    <source>
        <dbReference type="EMBL" id="SDV03398.1"/>
    </source>
</evidence>
<evidence type="ECO:0000256" key="3">
    <source>
        <dbReference type="ARBA" id="ARBA00022692"/>
    </source>
</evidence>
<keyword evidence="4" id="KW-0874">Quinone</keyword>
<feature type="transmembrane region" description="Helical" evidence="11">
    <location>
        <begin position="31"/>
        <end position="51"/>
    </location>
</feature>
<feature type="transmembrane region" description="Helical" evidence="11">
    <location>
        <begin position="188"/>
        <end position="210"/>
    </location>
</feature>
<evidence type="ECO:0000256" key="5">
    <source>
        <dbReference type="ARBA" id="ARBA00022989"/>
    </source>
</evidence>
<evidence type="ECO:0000256" key="7">
    <source>
        <dbReference type="ARBA" id="ARBA00023136"/>
    </source>
</evidence>
<feature type="transmembrane region" description="Helical" evidence="11">
    <location>
        <begin position="85"/>
        <end position="105"/>
    </location>
</feature>
<dbReference type="AlphaFoldDB" id="A0A1H2NDN2"/>
<keyword evidence="7 11" id="KW-0472">Membrane</keyword>
<proteinExistence type="inferred from homology"/>
<keyword evidence="14" id="KW-1185">Reference proteome</keyword>
<organism evidence="13 14">
    <name type="scientific">Microlunatus sagamiharensis</name>
    <dbReference type="NCBI Taxonomy" id="546874"/>
    <lineage>
        <taxon>Bacteria</taxon>
        <taxon>Bacillati</taxon>
        <taxon>Actinomycetota</taxon>
        <taxon>Actinomycetes</taxon>
        <taxon>Propionibacteriales</taxon>
        <taxon>Propionibacteriaceae</taxon>
        <taxon>Microlunatus</taxon>
    </lineage>
</organism>
<evidence type="ECO:0000256" key="2">
    <source>
        <dbReference type="ARBA" id="ARBA00006214"/>
    </source>
</evidence>
<sequence>MPEREARAALVDPEVEDETADDPAPSSGRGVGVLMVVAGALGLLAAMVLTIDRFRLLEDPNTQLACNLSPFIACGPVMESRAGALFGFPNPLLGIIGFSVVLTAGVLRTSGVALPRFFHRGLQVGVLLAAVFITWLQTQSLYVIGALCLWCMLVWAVTIPLTVAVTLDNAAHGRLGAGLERLGTRLRPYTVTVVAVWYLVVLTAIGLRFYREFALFWFGVAL</sequence>
<evidence type="ECO:0000313" key="14">
    <source>
        <dbReference type="Proteomes" id="UP000198825"/>
    </source>
</evidence>
<feature type="region of interest" description="Disordered" evidence="10">
    <location>
        <begin position="1"/>
        <end position="26"/>
    </location>
</feature>
<dbReference type="CDD" id="cd12922">
    <property type="entry name" value="VKOR_5"/>
    <property type="match status" value="1"/>
</dbReference>
<evidence type="ECO:0000259" key="12">
    <source>
        <dbReference type="SMART" id="SM00756"/>
    </source>
</evidence>
<evidence type="ECO:0000256" key="11">
    <source>
        <dbReference type="SAM" id="Phobius"/>
    </source>
</evidence>
<evidence type="ECO:0000256" key="1">
    <source>
        <dbReference type="ARBA" id="ARBA00004141"/>
    </source>
</evidence>
<gene>
    <name evidence="13" type="ORF">SAMN04488544_3791</name>
</gene>
<dbReference type="GO" id="GO:0048038">
    <property type="term" value="F:quinone binding"/>
    <property type="evidence" value="ECO:0007669"/>
    <property type="project" value="UniProtKB-KW"/>
</dbReference>
<evidence type="ECO:0000256" key="4">
    <source>
        <dbReference type="ARBA" id="ARBA00022719"/>
    </source>
</evidence>
<keyword evidence="3 11" id="KW-0812">Transmembrane</keyword>
<protein>
    <submittedName>
        <fullName evidence="13">Uncharacterized membrane protein</fullName>
    </submittedName>
</protein>
<dbReference type="EMBL" id="LT629799">
    <property type="protein sequence ID" value="SDV03398.1"/>
    <property type="molecule type" value="Genomic_DNA"/>
</dbReference>
<evidence type="ECO:0000256" key="8">
    <source>
        <dbReference type="ARBA" id="ARBA00023157"/>
    </source>
</evidence>
<keyword evidence="9" id="KW-0676">Redox-active center</keyword>
<dbReference type="InterPro" id="IPR041714">
    <property type="entry name" value="VKOR_Actinobacteria"/>
</dbReference>
<reference evidence="14" key="1">
    <citation type="submission" date="2016-10" db="EMBL/GenBank/DDBJ databases">
        <authorList>
            <person name="Varghese N."/>
            <person name="Submissions S."/>
        </authorList>
    </citation>
    <scope>NUCLEOTIDE SEQUENCE [LARGE SCALE GENOMIC DNA]</scope>
    <source>
        <strain evidence="14">DSM 21743</strain>
    </source>
</reference>
<dbReference type="STRING" id="546874.SAMN04488544_3791"/>
<dbReference type="SMART" id="SM00756">
    <property type="entry name" value="VKc"/>
    <property type="match status" value="1"/>
</dbReference>
<name>A0A1H2NDN2_9ACTN</name>
<feature type="transmembrane region" description="Helical" evidence="11">
    <location>
        <begin position="117"/>
        <end position="136"/>
    </location>
</feature>
<feature type="transmembrane region" description="Helical" evidence="11">
    <location>
        <begin position="142"/>
        <end position="167"/>
    </location>
</feature>
<dbReference type="GO" id="GO:0016020">
    <property type="term" value="C:membrane"/>
    <property type="evidence" value="ECO:0007669"/>
    <property type="project" value="UniProtKB-SubCell"/>
</dbReference>
<dbReference type="InterPro" id="IPR012932">
    <property type="entry name" value="VKOR"/>
</dbReference>
<keyword evidence="8" id="KW-1015">Disulfide bond</keyword>
<keyword evidence="6" id="KW-0560">Oxidoreductase</keyword>
<comment type="similarity">
    <text evidence="2">Belongs to the VKOR family.</text>
</comment>
<dbReference type="RefSeq" id="WP_197680514.1">
    <property type="nucleotide sequence ID" value="NZ_LT629799.1"/>
</dbReference>
<evidence type="ECO:0000256" key="10">
    <source>
        <dbReference type="SAM" id="MobiDB-lite"/>
    </source>
</evidence>
<evidence type="ECO:0000256" key="6">
    <source>
        <dbReference type="ARBA" id="ARBA00023002"/>
    </source>
</evidence>
<dbReference type="Gene3D" id="1.20.1440.130">
    <property type="entry name" value="VKOR domain"/>
    <property type="match status" value="1"/>
</dbReference>
<evidence type="ECO:0000256" key="9">
    <source>
        <dbReference type="ARBA" id="ARBA00023284"/>
    </source>
</evidence>
<keyword evidence="5 11" id="KW-1133">Transmembrane helix</keyword>